<gene>
    <name evidence="1" type="ORF">TsocGM_18750</name>
</gene>
<reference evidence="1 2" key="1">
    <citation type="submission" date="2018-12" db="EMBL/GenBank/DDBJ databases">
        <authorList>
            <person name="Toschakov S.V."/>
        </authorList>
    </citation>
    <scope>NUCLEOTIDE SEQUENCE [LARGE SCALE GENOMIC DNA]</scope>
    <source>
        <strain evidence="1 2">GM2012</strain>
    </source>
</reference>
<sequence length="385" mass="42608">MTTASPAPDDRPEPDRALVPGVVIDHSPASSRQYIGSPSIAALPGGMYVASHDFFGPGSTRDTTVVFASKDRGASWTRIAVIKGQWWSTLFFHRGALYLMGTSREYGETVIRRSDDRGFSWTSPVDSSSGLLLPGQRFHCAPVPVVEHNGRIWRAMEDAEGPGGWGEHFRAFMMSAPVDADLLRAESWTVSRPLGSDRSWLDGMFGGWLEGNAVVTPDGQIVDLLRVDTKPEAGFAALVHISEDGNAATFDPEADFIRFPGGAKKFTVRYDPRTQCYWSLTNWVPPRFDLGQPGRTRNTLALVASTNLRDWEVRAVVLHHPDVEHHGFQYVDWLFEGEDLIAVVRTAFDDGLGGAHNQHDANFMTFHRIENFRTLDGIPPDLGDD</sequence>
<dbReference type="EMBL" id="RYZH01000040">
    <property type="protein sequence ID" value="RUL85420.1"/>
    <property type="molecule type" value="Genomic_DNA"/>
</dbReference>
<dbReference type="CDD" id="cd15482">
    <property type="entry name" value="Sialidase_non-viral"/>
    <property type="match status" value="1"/>
</dbReference>
<keyword evidence="2" id="KW-1185">Reference proteome</keyword>
<dbReference type="Proteomes" id="UP000280296">
    <property type="component" value="Unassembled WGS sequence"/>
</dbReference>
<comment type="caution">
    <text evidence="1">The sequence shown here is derived from an EMBL/GenBank/DDBJ whole genome shotgun (WGS) entry which is preliminary data.</text>
</comment>
<name>A0A432MGC8_9BACT</name>
<organism evidence="1 2">
    <name type="scientific">Tautonia sociabilis</name>
    <dbReference type="NCBI Taxonomy" id="2080755"/>
    <lineage>
        <taxon>Bacteria</taxon>
        <taxon>Pseudomonadati</taxon>
        <taxon>Planctomycetota</taxon>
        <taxon>Planctomycetia</taxon>
        <taxon>Isosphaerales</taxon>
        <taxon>Isosphaeraceae</taxon>
        <taxon>Tautonia</taxon>
    </lineage>
</organism>
<dbReference type="SUPFAM" id="SSF50939">
    <property type="entry name" value="Sialidases"/>
    <property type="match status" value="1"/>
</dbReference>
<dbReference type="OrthoDB" id="9021327at2"/>
<dbReference type="InterPro" id="IPR036278">
    <property type="entry name" value="Sialidase_sf"/>
</dbReference>
<dbReference type="AlphaFoldDB" id="A0A432MGC8"/>
<evidence type="ECO:0000313" key="2">
    <source>
        <dbReference type="Proteomes" id="UP000280296"/>
    </source>
</evidence>
<evidence type="ECO:0000313" key="1">
    <source>
        <dbReference type="EMBL" id="RUL85420.1"/>
    </source>
</evidence>
<protein>
    <submittedName>
        <fullName evidence="1">Exo-alpha-sialidase</fullName>
    </submittedName>
</protein>
<dbReference type="Gene3D" id="2.120.10.10">
    <property type="match status" value="1"/>
</dbReference>
<reference evidence="1 2" key="2">
    <citation type="submission" date="2019-01" db="EMBL/GenBank/DDBJ databases">
        <title>Tautonia sociabilis, a novel thermotolerant planctomycete of Isosphaeraceae family, isolated from a 4000 m deep subterranean habitat.</title>
        <authorList>
            <person name="Kovaleva O.L."/>
            <person name="Elcheninov A.G."/>
            <person name="Van Heerden E."/>
            <person name="Toshchakov S.V."/>
            <person name="Novikov A."/>
            <person name="Bonch-Osmolovskaya E.A."/>
            <person name="Kublanov I.V."/>
        </authorList>
    </citation>
    <scope>NUCLEOTIDE SEQUENCE [LARGE SCALE GENOMIC DNA]</scope>
    <source>
        <strain evidence="1 2">GM2012</strain>
    </source>
</reference>
<accession>A0A432MGC8</accession>
<proteinExistence type="predicted"/>